<accession>A0ACB8UIB7</accession>
<protein>
    <submittedName>
        <fullName evidence="1">Uncharacterized protein</fullName>
    </submittedName>
</protein>
<organism evidence="1 2">
    <name type="scientific">Irpex rosettiformis</name>
    <dbReference type="NCBI Taxonomy" id="378272"/>
    <lineage>
        <taxon>Eukaryota</taxon>
        <taxon>Fungi</taxon>
        <taxon>Dikarya</taxon>
        <taxon>Basidiomycota</taxon>
        <taxon>Agaricomycotina</taxon>
        <taxon>Agaricomycetes</taxon>
        <taxon>Polyporales</taxon>
        <taxon>Irpicaceae</taxon>
        <taxon>Irpex</taxon>
    </lineage>
</organism>
<comment type="caution">
    <text evidence="1">The sequence shown here is derived from an EMBL/GenBank/DDBJ whole genome shotgun (WGS) entry which is preliminary data.</text>
</comment>
<dbReference type="EMBL" id="MU274901">
    <property type="protein sequence ID" value="KAI0094040.1"/>
    <property type="molecule type" value="Genomic_DNA"/>
</dbReference>
<gene>
    <name evidence="1" type="ORF">BDY19DRAFT_989557</name>
</gene>
<reference evidence="1" key="1">
    <citation type="journal article" date="2021" name="Environ. Microbiol.">
        <title>Gene family expansions and transcriptome signatures uncover fungal adaptations to wood decay.</title>
        <authorList>
            <person name="Hage H."/>
            <person name="Miyauchi S."/>
            <person name="Viragh M."/>
            <person name="Drula E."/>
            <person name="Min B."/>
            <person name="Chaduli D."/>
            <person name="Navarro D."/>
            <person name="Favel A."/>
            <person name="Norest M."/>
            <person name="Lesage-Meessen L."/>
            <person name="Balint B."/>
            <person name="Merenyi Z."/>
            <person name="de Eugenio L."/>
            <person name="Morin E."/>
            <person name="Martinez A.T."/>
            <person name="Baldrian P."/>
            <person name="Stursova M."/>
            <person name="Martinez M.J."/>
            <person name="Novotny C."/>
            <person name="Magnuson J.K."/>
            <person name="Spatafora J.W."/>
            <person name="Maurice S."/>
            <person name="Pangilinan J."/>
            <person name="Andreopoulos W."/>
            <person name="LaButti K."/>
            <person name="Hundley H."/>
            <person name="Na H."/>
            <person name="Kuo A."/>
            <person name="Barry K."/>
            <person name="Lipzen A."/>
            <person name="Henrissat B."/>
            <person name="Riley R."/>
            <person name="Ahrendt S."/>
            <person name="Nagy L.G."/>
            <person name="Grigoriev I.V."/>
            <person name="Martin F."/>
            <person name="Rosso M.N."/>
        </authorList>
    </citation>
    <scope>NUCLEOTIDE SEQUENCE</scope>
    <source>
        <strain evidence="1">CBS 384.51</strain>
    </source>
</reference>
<keyword evidence="2" id="KW-1185">Reference proteome</keyword>
<dbReference type="Proteomes" id="UP001055072">
    <property type="component" value="Unassembled WGS sequence"/>
</dbReference>
<proteinExistence type="predicted"/>
<evidence type="ECO:0000313" key="1">
    <source>
        <dbReference type="EMBL" id="KAI0094040.1"/>
    </source>
</evidence>
<name>A0ACB8UIB7_9APHY</name>
<sequence length="483" mass="50805">MPITRRSPGPGDIPTQTGHKACYDPFAQYVTCTENTVIVTSMLPQSLAHKLTREAGFEGLTLSTSITGTAQISPTLPTPDPSLSASDTLSKSSSPSSTSLGSPQDSSSSPPLPPPNTPLPAPASLSLTSPSSSSNPTSPASSSYNAPGSSVDSTATSISSKFSPSPLPTLTMTSATSSQSSTTFIPPPPSPSPPPPQQQQALATSHHSSKAGPIAGGIIGGLFLISLLFLWLYKKRILNRIRGKHRVAPSAEFLHPARALGRREGAAGGGLEPHQRGMSIYEGSRATSPYIVQRLGSSLSMHRDEGGVVVGMAGVGAGLTAVAEGSVPPDEPPPPFTQGNFTDPLVEKLNDAERQRQELYRAAASYGFISSQQDLDRSLEHPSSPMALAMPMPYVVDASVEDSNSSTSHARQDSDMTRMSQRMLISSGSHAEPFHESDSEDDMKNTSPMLRLSKASWMSAQVEENRGSLMRMGSQVGEIGWAV</sequence>
<evidence type="ECO:0000313" key="2">
    <source>
        <dbReference type="Proteomes" id="UP001055072"/>
    </source>
</evidence>